<dbReference type="Proteomes" id="UP000243459">
    <property type="component" value="Chromosome 7"/>
</dbReference>
<proteinExistence type="predicted"/>
<protein>
    <submittedName>
        <fullName evidence="1">Uncharacterized protein</fullName>
    </submittedName>
</protein>
<sequence>MPIGQDLDVESSIGDRQLLLRLLAVGERQQFCSLISASQLQLMTNTIQSGIDSLLVDVADNISRLAVILLAEKKLG</sequence>
<evidence type="ECO:0000313" key="2">
    <source>
        <dbReference type="Proteomes" id="UP000243459"/>
    </source>
</evidence>
<dbReference type="EMBL" id="CM007387">
    <property type="protein sequence ID" value="ONK64870.1"/>
    <property type="molecule type" value="Genomic_DNA"/>
</dbReference>
<name>A0A5P1ELE7_ASPOF</name>
<evidence type="ECO:0000313" key="1">
    <source>
        <dbReference type="EMBL" id="ONK64870.1"/>
    </source>
</evidence>
<organism evidence="1 2">
    <name type="scientific">Asparagus officinalis</name>
    <name type="common">Garden asparagus</name>
    <dbReference type="NCBI Taxonomy" id="4686"/>
    <lineage>
        <taxon>Eukaryota</taxon>
        <taxon>Viridiplantae</taxon>
        <taxon>Streptophyta</taxon>
        <taxon>Embryophyta</taxon>
        <taxon>Tracheophyta</taxon>
        <taxon>Spermatophyta</taxon>
        <taxon>Magnoliopsida</taxon>
        <taxon>Liliopsida</taxon>
        <taxon>Asparagales</taxon>
        <taxon>Asparagaceae</taxon>
        <taxon>Asparagoideae</taxon>
        <taxon>Asparagus</taxon>
    </lineage>
</organism>
<accession>A0A5P1ELE7</accession>
<keyword evidence="2" id="KW-1185">Reference proteome</keyword>
<gene>
    <name evidence="1" type="ORF">A4U43_C07F30840</name>
</gene>
<dbReference type="AlphaFoldDB" id="A0A5P1ELE7"/>
<dbReference type="Gramene" id="ONK64870">
    <property type="protein sequence ID" value="ONK64870"/>
    <property type="gene ID" value="A4U43_C07F30840"/>
</dbReference>
<reference evidence="2" key="1">
    <citation type="journal article" date="2017" name="Nat. Commun.">
        <title>The asparagus genome sheds light on the origin and evolution of a young Y chromosome.</title>
        <authorList>
            <person name="Harkess A."/>
            <person name="Zhou J."/>
            <person name="Xu C."/>
            <person name="Bowers J.E."/>
            <person name="Van der Hulst R."/>
            <person name="Ayyampalayam S."/>
            <person name="Mercati F."/>
            <person name="Riccardi P."/>
            <person name="McKain M.R."/>
            <person name="Kakrana A."/>
            <person name="Tang H."/>
            <person name="Ray J."/>
            <person name="Groenendijk J."/>
            <person name="Arikit S."/>
            <person name="Mathioni S.M."/>
            <person name="Nakano M."/>
            <person name="Shan H."/>
            <person name="Telgmann-Rauber A."/>
            <person name="Kanno A."/>
            <person name="Yue Z."/>
            <person name="Chen H."/>
            <person name="Li W."/>
            <person name="Chen Y."/>
            <person name="Xu X."/>
            <person name="Zhang Y."/>
            <person name="Luo S."/>
            <person name="Chen H."/>
            <person name="Gao J."/>
            <person name="Mao Z."/>
            <person name="Pires J.C."/>
            <person name="Luo M."/>
            <person name="Kudrna D."/>
            <person name="Wing R.A."/>
            <person name="Meyers B.C."/>
            <person name="Yi K."/>
            <person name="Kong H."/>
            <person name="Lavrijsen P."/>
            <person name="Sunseri F."/>
            <person name="Falavigna A."/>
            <person name="Ye Y."/>
            <person name="Leebens-Mack J.H."/>
            <person name="Chen G."/>
        </authorList>
    </citation>
    <scope>NUCLEOTIDE SEQUENCE [LARGE SCALE GENOMIC DNA]</scope>
    <source>
        <strain evidence="2">cv. DH0086</strain>
    </source>
</reference>